<dbReference type="CDD" id="cd15832">
    <property type="entry name" value="SNAP"/>
    <property type="match status" value="1"/>
</dbReference>
<dbReference type="GO" id="GO:0005774">
    <property type="term" value="C:vacuolar membrane"/>
    <property type="evidence" value="ECO:0007669"/>
    <property type="project" value="TreeGrafter"/>
</dbReference>
<keyword evidence="6 7" id="KW-0472">Membrane</keyword>
<comment type="caution">
    <text evidence="8">The sequence shown here is derived from an EMBL/GenBank/DDBJ whole genome shotgun (WGS) entry which is preliminary data.</text>
</comment>
<dbReference type="GO" id="GO:0006886">
    <property type="term" value="P:intracellular protein transport"/>
    <property type="evidence" value="ECO:0007669"/>
    <property type="project" value="UniProtKB-UniRule"/>
</dbReference>
<evidence type="ECO:0000256" key="3">
    <source>
        <dbReference type="ARBA" id="ARBA00022448"/>
    </source>
</evidence>
<dbReference type="GeneID" id="89941523"/>
<dbReference type="PANTHER" id="PTHR13768">
    <property type="entry name" value="SOLUBLE NSF ATTACHMENT PROTEIN SNAP"/>
    <property type="match status" value="1"/>
</dbReference>
<comment type="function">
    <text evidence="7">Required for vesicular transport between the endoplasmic reticulum and the Golgi apparatus.</text>
</comment>
<accession>A0AAN6TJG8</accession>
<comment type="subcellular location">
    <subcellularLocation>
        <location evidence="1 7">Membrane</location>
        <topology evidence="1 7">Peripheral membrane protein</topology>
    </subcellularLocation>
</comment>
<dbReference type="GO" id="GO:0035494">
    <property type="term" value="P:SNARE complex disassembly"/>
    <property type="evidence" value="ECO:0007669"/>
    <property type="project" value="TreeGrafter"/>
</dbReference>
<protein>
    <submittedName>
        <fullName evidence="8">TPR-like protein</fullName>
    </submittedName>
</protein>
<dbReference type="EMBL" id="MU853334">
    <property type="protein sequence ID" value="KAK4115588.1"/>
    <property type="molecule type" value="Genomic_DNA"/>
</dbReference>
<keyword evidence="3 7" id="KW-0813">Transport</keyword>
<keyword evidence="4 7" id="KW-0931">ER-Golgi transport</keyword>
<evidence type="ECO:0000313" key="9">
    <source>
        <dbReference type="Proteomes" id="UP001302812"/>
    </source>
</evidence>
<evidence type="ECO:0000256" key="1">
    <source>
        <dbReference type="ARBA" id="ARBA00004170"/>
    </source>
</evidence>
<dbReference type="PANTHER" id="PTHR13768:SF8">
    <property type="entry name" value="ALPHA-SOLUBLE NSF ATTACHMENT PROTEIN"/>
    <property type="match status" value="1"/>
</dbReference>
<proteinExistence type="inferred from homology"/>
<dbReference type="FunFam" id="1.25.40.10:FF:000049">
    <property type="entry name" value="Alpha-soluble NSF attachment protein-like"/>
    <property type="match status" value="1"/>
</dbReference>
<evidence type="ECO:0000313" key="8">
    <source>
        <dbReference type="EMBL" id="KAK4115588.1"/>
    </source>
</evidence>
<organism evidence="8 9">
    <name type="scientific">Canariomyces notabilis</name>
    <dbReference type="NCBI Taxonomy" id="2074819"/>
    <lineage>
        <taxon>Eukaryota</taxon>
        <taxon>Fungi</taxon>
        <taxon>Dikarya</taxon>
        <taxon>Ascomycota</taxon>
        <taxon>Pezizomycotina</taxon>
        <taxon>Sordariomycetes</taxon>
        <taxon>Sordariomycetidae</taxon>
        <taxon>Sordariales</taxon>
        <taxon>Chaetomiaceae</taxon>
        <taxon>Canariomyces</taxon>
    </lineage>
</organism>
<dbReference type="Gene3D" id="1.25.40.10">
    <property type="entry name" value="Tetratricopeptide repeat domain"/>
    <property type="match status" value="1"/>
</dbReference>
<dbReference type="InterPro" id="IPR011990">
    <property type="entry name" value="TPR-like_helical_dom_sf"/>
</dbReference>
<dbReference type="Pfam" id="PF14938">
    <property type="entry name" value="SNAP"/>
    <property type="match status" value="1"/>
</dbReference>
<dbReference type="GO" id="GO:0019905">
    <property type="term" value="F:syntaxin binding"/>
    <property type="evidence" value="ECO:0007669"/>
    <property type="project" value="TreeGrafter"/>
</dbReference>
<dbReference type="AlphaFoldDB" id="A0AAN6TJG8"/>
<dbReference type="SUPFAM" id="SSF48452">
    <property type="entry name" value="TPR-like"/>
    <property type="match status" value="1"/>
</dbReference>
<keyword evidence="9" id="KW-1185">Reference proteome</keyword>
<evidence type="ECO:0000256" key="4">
    <source>
        <dbReference type="ARBA" id="ARBA00022892"/>
    </source>
</evidence>
<reference evidence="8" key="1">
    <citation type="journal article" date="2023" name="Mol. Phylogenet. Evol.">
        <title>Genome-scale phylogeny and comparative genomics of the fungal order Sordariales.</title>
        <authorList>
            <person name="Hensen N."/>
            <person name="Bonometti L."/>
            <person name="Westerberg I."/>
            <person name="Brannstrom I.O."/>
            <person name="Guillou S."/>
            <person name="Cros-Aarteil S."/>
            <person name="Calhoun S."/>
            <person name="Haridas S."/>
            <person name="Kuo A."/>
            <person name="Mondo S."/>
            <person name="Pangilinan J."/>
            <person name="Riley R."/>
            <person name="LaButti K."/>
            <person name="Andreopoulos B."/>
            <person name="Lipzen A."/>
            <person name="Chen C."/>
            <person name="Yan M."/>
            <person name="Daum C."/>
            <person name="Ng V."/>
            <person name="Clum A."/>
            <person name="Steindorff A."/>
            <person name="Ohm R.A."/>
            <person name="Martin F."/>
            <person name="Silar P."/>
            <person name="Natvig D.O."/>
            <person name="Lalanne C."/>
            <person name="Gautier V."/>
            <person name="Ament-Velasquez S.L."/>
            <person name="Kruys A."/>
            <person name="Hutchinson M.I."/>
            <person name="Powell A.J."/>
            <person name="Barry K."/>
            <person name="Miller A.N."/>
            <person name="Grigoriev I.V."/>
            <person name="Debuchy R."/>
            <person name="Gladieux P."/>
            <person name="Hiltunen Thoren M."/>
            <person name="Johannesson H."/>
        </authorList>
    </citation>
    <scope>NUCLEOTIDE SEQUENCE</scope>
    <source>
        <strain evidence="8">CBS 508.74</strain>
    </source>
</reference>
<dbReference type="Proteomes" id="UP001302812">
    <property type="component" value="Unassembled WGS sequence"/>
</dbReference>
<evidence type="ECO:0000256" key="7">
    <source>
        <dbReference type="RuleBase" id="RU367013"/>
    </source>
</evidence>
<sequence>MALDPRALEEKARKSLQSASGGFSFFSNKEDKLQQAADYYVQAANAYRMQNMNKEAGAAFEEAAKINEERLNEPDEAANIRVDAFKVYRKDDPERAVSCMDKAILRYTTKGNFRRAASHKENVAELIEVELHDRKKAMGYYQQAAKWYEDDGAKALANKLWLKVADIAALEGEYYMAIENFEKVADSSLDNHLMKYSVKDYYMKAGICILATKDLVSARRNLARYKEKDPSFASQRECQLLENLIEAIEAGNQEMFTEKLYTYDQLSRLDKWKTELFVRIKNQIEEADNEFS</sequence>
<reference evidence="8" key="2">
    <citation type="submission" date="2023-05" db="EMBL/GenBank/DDBJ databases">
        <authorList>
            <consortium name="Lawrence Berkeley National Laboratory"/>
            <person name="Steindorff A."/>
            <person name="Hensen N."/>
            <person name="Bonometti L."/>
            <person name="Westerberg I."/>
            <person name="Brannstrom I.O."/>
            <person name="Guillou S."/>
            <person name="Cros-Aarteil S."/>
            <person name="Calhoun S."/>
            <person name="Haridas S."/>
            <person name="Kuo A."/>
            <person name="Mondo S."/>
            <person name="Pangilinan J."/>
            <person name="Riley R."/>
            <person name="Labutti K."/>
            <person name="Andreopoulos B."/>
            <person name="Lipzen A."/>
            <person name="Chen C."/>
            <person name="Yanf M."/>
            <person name="Daum C."/>
            <person name="Ng V."/>
            <person name="Clum A."/>
            <person name="Ohm R."/>
            <person name="Martin F."/>
            <person name="Silar P."/>
            <person name="Natvig D."/>
            <person name="Lalanne C."/>
            <person name="Gautier V."/>
            <person name="Ament-Velasquez S.L."/>
            <person name="Kruys A."/>
            <person name="Hutchinson M.I."/>
            <person name="Powell A.J."/>
            <person name="Barry K."/>
            <person name="Miller A.N."/>
            <person name="Grigoriev I.V."/>
            <person name="Debuchy R."/>
            <person name="Gladieux P."/>
            <person name="Thoren M.H."/>
            <person name="Johannesson H."/>
        </authorList>
    </citation>
    <scope>NUCLEOTIDE SEQUENCE</scope>
    <source>
        <strain evidence="8">CBS 508.74</strain>
    </source>
</reference>
<keyword evidence="5 7" id="KW-0653">Protein transport</keyword>
<dbReference type="GO" id="GO:0005483">
    <property type="term" value="F:soluble NSF attachment protein activity"/>
    <property type="evidence" value="ECO:0007669"/>
    <property type="project" value="UniProtKB-ARBA"/>
</dbReference>
<gene>
    <name evidence="8" type="ORF">N656DRAFT_795309</name>
</gene>
<dbReference type="RefSeq" id="XP_064673158.1">
    <property type="nucleotide sequence ID" value="XM_064817398.1"/>
</dbReference>
<dbReference type="GO" id="GO:0031201">
    <property type="term" value="C:SNARE complex"/>
    <property type="evidence" value="ECO:0007669"/>
    <property type="project" value="TreeGrafter"/>
</dbReference>
<evidence type="ECO:0000256" key="5">
    <source>
        <dbReference type="ARBA" id="ARBA00022927"/>
    </source>
</evidence>
<dbReference type="InterPro" id="IPR000744">
    <property type="entry name" value="NSF_attach"/>
</dbReference>
<dbReference type="PRINTS" id="PR00448">
    <property type="entry name" value="NSFATTACHMNT"/>
</dbReference>
<comment type="similarity">
    <text evidence="2 7">Belongs to the SNAP family.</text>
</comment>
<name>A0AAN6TJG8_9PEZI</name>
<evidence type="ECO:0000256" key="2">
    <source>
        <dbReference type="ARBA" id="ARBA00010050"/>
    </source>
</evidence>
<evidence type="ECO:0000256" key="6">
    <source>
        <dbReference type="ARBA" id="ARBA00023136"/>
    </source>
</evidence>